<keyword evidence="2" id="KW-0418">Kinase</keyword>
<keyword evidence="2" id="KW-0808">Transferase</keyword>
<comment type="caution">
    <text evidence="2">The sequence shown here is derived from an EMBL/GenBank/DDBJ whole genome shotgun (WGS) entry which is preliminary data.</text>
</comment>
<accession>A0ABV7MAL1</accession>
<dbReference type="SMART" id="SM00046">
    <property type="entry name" value="DAGKc"/>
    <property type="match status" value="1"/>
</dbReference>
<evidence type="ECO:0000313" key="2">
    <source>
        <dbReference type="EMBL" id="MFC3302504.1"/>
    </source>
</evidence>
<dbReference type="RefSeq" id="WP_189570813.1">
    <property type="nucleotide sequence ID" value="NZ_BMXU01000001.1"/>
</dbReference>
<evidence type="ECO:0000259" key="1">
    <source>
        <dbReference type="PROSITE" id="PS50146"/>
    </source>
</evidence>
<feature type="domain" description="DAGKc" evidence="1">
    <location>
        <begin position="1"/>
        <end position="130"/>
    </location>
</feature>
<gene>
    <name evidence="2" type="ORF">ACFONP_07140</name>
</gene>
<dbReference type="EMBL" id="JBHRVA010000002">
    <property type="protein sequence ID" value="MFC3302504.1"/>
    <property type="molecule type" value="Genomic_DNA"/>
</dbReference>
<dbReference type="InterPro" id="IPR016064">
    <property type="entry name" value="NAD/diacylglycerol_kinase_sf"/>
</dbReference>
<evidence type="ECO:0000313" key="3">
    <source>
        <dbReference type="Proteomes" id="UP001595607"/>
    </source>
</evidence>
<dbReference type="InterPro" id="IPR001206">
    <property type="entry name" value="Diacylglycerol_kinase_cat_dom"/>
</dbReference>
<dbReference type="Gene3D" id="3.40.50.10330">
    <property type="entry name" value="Probable inorganic polyphosphate/atp-NAD kinase, domain 1"/>
    <property type="match status" value="1"/>
</dbReference>
<dbReference type="InterPro" id="IPR017438">
    <property type="entry name" value="ATP-NAD_kinase_N"/>
</dbReference>
<proteinExistence type="predicted"/>
<dbReference type="Gene3D" id="2.60.200.40">
    <property type="match status" value="1"/>
</dbReference>
<dbReference type="InterPro" id="IPR045540">
    <property type="entry name" value="YegS/DAGK_C"/>
</dbReference>
<dbReference type="Pfam" id="PF19279">
    <property type="entry name" value="YegS_C"/>
    <property type="match status" value="1"/>
</dbReference>
<keyword evidence="3" id="KW-1185">Reference proteome</keyword>
<dbReference type="Proteomes" id="UP001595607">
    <property type="component" value="Unassembled WGS sequence"/>
</dbReference>
<reference evidence="3" key="1">
    <citation type="journal article" date="2019" name="Int. J. Syst. Evol. Microbiol.">
        <title>The Global Catalogue of Microorganisms (GCM) 10K type strain sequencing project: providing services to taxonomists for standard genome sequencing and annotation.</title>
        <authorList>
            <consortium name="The Broad Institute Genomics Platform"/>
            <consortium name="The Broad Institute Genome Sequencing Center for Infectious Disease"/>
            <person name="Wu L."/>
            <person name="Ma J."/>
        </authorList>
    </citation>
    <scope>NUCLEOTIDE SEQUENCE [LARGE SCALE GENOMIC DNA]</scope>
    <source>
        <strain evidence="3">KCTC 22245</strain>
    </source>
</reference>
<organism evidence="2 3">
    <name type="scientific">Parvularcula lutaonensis</name>
    <dbReference type="NCBI Taxonomy" id="491923"/>
    <lineage>
        <taxon>Bacteria</taxon>
        <taxon>Pseudomonadati</taxon>
        <taxon>Pseudomonadota</taxon>
        <taxon>Alphaproteobacteria</taxon>
        <taxon>Parvularculales</taxon>
        <taxon>Parvularculaceae</taxon>
        <taxon>Parvularcula</taxon>
    </lineage>
</organism>
<name>A0ABV7MAL1_9PROT</name>
<dbReference type="SUPFAM" id="SSF111331">
    <property type="entry name" value="NAD kinase/diacylglycerol kinase-like"/>
    <property type="match status" value="1"/>
</dbReference>
<dbReference type="Pfam" id="PF00781">
    <property type="entry name" value="DAGK_cat"/>
    <property type="match status" value="1"/>
</dbReference>
<protein>
    <submittedName>
        <fullName evidence="2">Diacylglycerol/lipid kinase family protein</fullName>
        <ecNumber evidence="2">2.7.1.-</ecNumber>
    </submittedName>
</protein>
<dbReference type="PROSITE" id="PS50146">
    <property type="entry name" value="DAGK"/>
    <property type="match status" value="1"/>
</dbReference>
<sequence>MSADYLVLINSKSGRASAEGPENIERDLRSVLDTRGSTEVLVAPVEELMEVARQSGSRALVTVGGDGTIAGIASCVYGRKDAPLYIPLPYGTANLIPRDLGMPMDPVEALRLSIDAPPRKIDFVDAQGRALLHSAGFGTFAEIAEAREALRSAPTFGDRVGAALMMWDQFLETGEEPYRITVDGKLVEIESAAVFVSNNPITGGQGALPLRERLDTGQIVVYISRGRGVFALVQHVIEAMTGQFDESPEFIRETGREVEIESRGHGLHYTIDGEPGSNRDRIRFTMYPSCLTVPDLR</sequence>
<dbReference type="EC" id="2.7.1.-" evidence="2"/>
<dbReference type="GO" id="GO:0016301">
    <property type="term" value="F:kinase activity"/>
    <property type="evidence" value="ECO:0007669"/>
    <property type="project" value="UniProtKB-KW"/>
</dbReference>